<proteinExistence type="predicted"/>
<dbReference type="InterPro" id="IPR004089">
    <property type="entry name" value="MCPsignal_dom"/>
</dbReference>
<name>A0A564WE61_9PROT</name>
<dbReference type="GO" id="GO:0016020">
    <property type="term" value="C:membrane"/>
    <property type="evidence" value="ECO:0007669"/>
    <property type="project" value="InterPro"/>
</dbReference>
<keyword evidence="5" id="KW-1185">Reference proteome</keyword>
<evidence type="ECO:0000313" key="4">
    <source>
        <dbReference type="EMBL" id="VUX46752.1"/>
    </source>
</evidence>
<comment type="caution">
    <text evidence="4">The sequence shown here is derived from an EMBL/GenBank/DDBJ whole genome shotgun (WGS) entry which is preliminary data.</text>
</comment>
<dbReference type="SUPFAM" id="SSF46458">
    <property type="entry name" value="Globin-like"/>
    <property type="match status" value="1"/>
</dbReference>
<dbReference type="PANTHER" id="PTHR32089">
    <property type="entry name" value="METHYL-ACCEPTING CHEMOTAXIS PROTEIN MCPB"/>
    <property type="match status" value="1"/>
</dbReference>
<dbReference type="Pfam" id="PF11563">
    <property type="entry name" value="Protoglobin"/>
    <property type="match status" value="1"/>
</dbReference>
<dbReference type="AlphaFoldDB" id="A0A564WE61"/>
<dbReference type="SUPFAM" id="SSF141371">
    <property type="entry name" value="PilZ domain-like"/>
    <property type="match status" value="1"/>
</dbReference>
<dbReference type="CDD" id="cd01068">
    <property type="entry name" value="globin_sensor"/>
    <property type="match status" value="1"/>
</dbReference>
<organism evidence="4 5">
    <name type="scientific">Candidatus Defluviicoccus seviourii</name>
    <dbReference type="NCBI Taxonomy" id="2565273"/>
    <lineage>
        <taxon>Bacteria</taxon>
        <taxon>Pseudomonadati</taxon>
        <taxon>Pseudomonadota</taxon>
        <taxon>Alphaproteobacteria</taxon>
        <taxon>Rhodospirillales</taxon>
        <taxon>Rhodospirillaceae</taxon>
        <taxon>Defluviicoccus</taxon>
    </lineage>
</organism>
<gene>
    <name evidence="4" type="ORF">DF3PA_290006</name>
</gene>
<dbReference type="Gene3D" id="1.10.287.950">
    <property type="entry name" value="Methyl-accepting chemotaxis protein"/>
    <property type="match status" value="1"/>
</dbReference>
<dbReference type="GO" id="GO:0035438">
    <property type="term" value="F:cyclic-di-GMP binding"/>
    <property type="evidence" value="ECO:0007669"/>
    <property type="project" value="InterPro"/>
</dbReference>
<dbReference type="InterPro" id="IPR012292">
    <property type="entry name" value="Globin/Proto"/>
</dbReference>
<dbReference type="Pfam" id="PF00015">
    <property type="entry name" value="MCPsignal"/>
    <property type="match status" value="1"/>
</dbReference>
<evidence type="ECO:0000259" key="3">
    <source>
        <dbReference type="PROSITE" id="PS50111"/>
    </source>
</evidence>
<dbReference type="InterPro" id="IPR039379">
    <property type="entry name" value="Protoglobin_sensor_dom"/>
</dbReference>
<dbReference type="Pfam" id="PF07238">
    <property type="entry name" value="PilZ"/>
    <property type="match status" value="1"/>
</dbReference>
<evidence type="ECO:0000256" key="2">
    <source>
        <dbReference type="PROSITE-ProRule" id="PRU00284"/>
    </source>
</evidence>
<dbReference type="PANTHER" id="PTHR32089:SF112">
    <property type="entry name" value="LYSOZYME-LIKE PROTEIN-RELATED"/>
    <property type="match status" value="1"/>
</dbReference>
<dbReference type="Gene3D" id="1.10.490.10">
    <property type="entry name" value="Globins"/>
    <property type="match status" value="1"/>
</dbReference>
<dbReference type="InterPro" id="IPR009050">
    <property type="entry name" value="Globin-like_sf"/>
</dbReference>
<evidence type="ECO:0000313" key="5">
    <source>
        <dbReference type="Proteomes" id="UP000326641"/>
    </source>
</evidence>
<dbReference type="GO" id="GO:0007165">
    <property type="term" value="P:signal transduction"/>
    <property type="evidence" value="ECO:0007669"/>
    <property type="project" value="UniProtKB-KW"/>
</dbReference>
<protein>
    <submittedName>
        <fullName evidence="4">Chemotaxis protein</fullName>
    </submittedName>
</protein>
<reference evidence="4" key="1">
    <citation type="submission" date="2018-11" db="EMBL/GenBank/DDBJ databases">
        <authorList>
            <person name="Onetto C."/>
        </authorList>
    </citation>
    <scope>NUCLEOTIDE SEQUENCE [LARGE SCALE GENOMIC DNA]</scope>
</reference>
<dbReference type="InterPro" id="IPR044398">
    <property type="entry name" value="Globin-sensor_dom"/>
</dbReference>
<dbReference type="GO" id="GO:0020037">
    <property type="term" value="F:heme binding"/>
    <property type="evidence" value="ECO:0007669"/>
    <property type="project" value="InterPro"/>
</dbReference>
<dbReference type="PROSITE" id="PS50111">
    <property type="entry name" value="CHEMOTAXIS_TRANSDUC_2"/>
    <property type="match status" value="1"/>
</dbReference>
<dbReference type="Proteomes" id="UP000326641">
    <property type="component" value="Unassembled WGS sequence"/>
</dbReference>
<dbReference type="SUPFAM" id="SSF58104">
    <property type="entry name" value="Methyl-accepting chemotaxis protein (MCP) signaling domain"/>
    <property type="match status" value="1"/>
</dbReference>
<evidence type="ECO:0000256" key="1">
    <source>
        <dbReference type="ARBA" id="ARBA00023224"/>
    </source>
</evidence>
<accession>A0A564WE61</accession>
<dbReference type="InterPro" id="IPR009875">
    <property type="entry name" value="PilZ_domain"/>
</dbReference>
<dbReference type="SMART" id="SM00283">
    <property type="entry name" value="MA"/>
    <property type="match status" value="1"/>
</dbReference>
<dbReference type="GO" id="GO:0019825">
    <property type="term" value="F:oxygen binding"/>
    <property type="evidence" value="ECO:0007669"/>
    <property type="project" value="InterPro"/>
</dbReference>
<dbReference type="EMBL" id="UXAT02000022">
    <property type="protein sequence ID" value="VUX46752.1"/>
    <property type="molecule type" value="Genomic_DNA"/>
</dbReference>
<keyword evidence="1 2" id="KW-0807">Transducer</keyword>
<feature type="domain" description="Methyl-accepting transducer" evidence="3">
    <location>
        <begin position="193"/>
        <end position="425"/>
    </location>
</feature>
<sequence length="718" mass="76920">MEPAVVLTETETATEERLSFLHLDAAARARLKKLQPAIAKALPSIVDDFYGSIRAWPSLARLLGNEANITRLKGAQQGHWASLFTAGFDDTYMRGATAIGHAHERIGLEPRWYIGSYCFILERLLMAVFGRTLRKEAADDMAAILRAAFLDMDLAISAYIEKGKAEKLKQEMLSLSDVMDVEVQESVGTISQQAEQLTATAEQLTATARTLRASAVTASDAVDTAVSNVQSVASAAEELDASVREIARQVERTSQLTDAAVAQADSASTTVAGLSETTARIDEVVLLVEKIAAQTRLLALNATIEAARAGEAGKSFAVVASEVKNLARQTEDAIKTVSTQADGIRQATQQASALVQGVTHEVRAINRVADEVATATGQQQQATAEITESAGSAASHTQTIGERARVVLDEAVATDASAETVKALSEHVNCNIKDLQRRLTVILRSSNAGNRRAVDREPVGVQCRFALAGAHIEGFSGDLSEKGALLCLPLDKVRSGTSGSVDIAGVGIIDARVVAVTSTGAHAQFLNPSANQIAALKSLIAAGHKESEHYAALCQGLAARASSAIEAAVRQGRISLDDLFDTDYQPIAGTQPRQYLARFTTLMDEILPPIQEPPLTNDSRIVFCAAVDHNGYLPTHNKKYSQPQRPDDPVWNTANCRNRRIFADRAGLIAARNTKHRVVQTYPRDMGGGVTVMLKEVDAPISVQGRHWGGLRLAIKLT</sequence>